<dbReference type="InterPro" id="IPR020471">
    <property type="entry name" value="AKR"/>
</dbReference>
<dbReference type="Proteomes" id="UP001593940">
    <property type="component" value="Unassembled WGS sequence"/>
</dbReference>
<protein>
    <submittedName>
        <fullName evidence="2">Aldo/keto reductase</fullName>
    </submittedName>
</protein>
<dbReference type="SUPFAM" id="SSF51430">
    <property type="entry name" value="NAD(P)-linked oxidoreductase"/>
    <property type="match status" value="1"/>
</dbReference>
<dbReference type="PANTHER" id="PTHR42686:SF1">
    <property type="entry name" value="GH17980P-RELATED"/>
    <property type="match status" value="1"/>
</dbReference>
<evidence type="ECO:0000313" key="2">
    <source>
        <dbReference type="EMBL" id="MFC1459996.1"/>
    </source>
</evidence>
<comment type="caution">
    <text evidence="2">The sequence shown here is derived from an EMBL/GenBank/DDBJ whole genome shotgun (WGS) entry which is preliminary data.</text>
</comment>
<evidence type="ECO:0000313" key="3">
    <source>
        <dbReference type="Proteomes" id="UP001593940"/>
    </source>
</evidence>
<name>A0ABV6YFI9_9HYPH</name>
<sequence>MPAEPIPTTLLGRTNLHVSKVCFGTSSLGDMLDTYGYGVDEGRARGTIRAIFSGPVNFLDTSRIYGFGRSEERIGDVIRERGRLPEGFVVSTKLDRDPETNRFDAAQARRSLEESLKALGLERIDILHLHDPEHADSLEGTVGPKGALPELFRMKEEGLVQAVGLAAGSVEIMMPLLLEWDFDVLITHNRFTLTNRNADAMIDFARSKGIAVLNAAPYAGGVLAKGSTAYPRYVYQEASEETLDPVRRIEAMCARHEVPPGAAALQFSMRDERIASTICGVSKPERVEQTIEWARWPIPEAMWEELASLPFSTDDPEANRQYDVR</sequence>
<gene>
    <name evidence="2" type="ORF">ACETIH_25490</name>
</gene>
<dbReference type="Gene3D" id="3.20.20.100">
    <property type="entry name" value="NADP-dependent oxidoreductase domain"/>
    <property type="match status" value="1"/>
</dbReference>
<dbReference type="InterPro" id="IPR036812">
    <property type="entry name" value="NAD(P)_OxRdtase_dom_sf"/>
</dbReference>
<reference evidence="2 3" key="1">
    <citation type="submission" date="2024-09" db="EMBL/GenBank/DDBJ databases">
        <title>Nodulacao em especies de Leguminosae Basais da Amazonia e Caracterizacao dos Rizobios e Bacterias Associadas aos Nodulos.</title>
        <authorList>
            <person name="Jambeiro I.C.A."/>
            <person name="Lopes I.S."/>
            <person name="Aguiar E.R.G.R."/>
            <person name="Santos A.F.J."/>
            <person name="Dos Santos J.M.F."/>
            <person name="Gross E."/>
        </authorList>
    </citation>
    <scope>NUCLEOTIDE SEQUENCE [LARGE SCALE GENOMIC DNA]</scope>
    <source>
        <strain evidence="2 3">BRUESC1165</strain>
    </source>
</reference>
<organism evidence="2 3">
    <name type="scientific">Microvirga arabica</name>
    <dbReference type="NCBI Taxonomy" id="1128671"/>
    <lineage>
        <taxon>Bacteria</taxon>
        <taxon>Pseudomonadati</taxon>
        <taxon>Pseudomonadota</taxon>
        <taxon>Alphaproteobacteria</taxon>
        <taxon>Hyphomicrobiales</taxon>
        <taxon>Methylobacteriaceae</taxon>
        <taxon>Microvirga</taxon>
    </lineage>
</organism>
<dbReference type="PANTHER" id="PTHR42686">
    <property type="entry name" value="GH17980P-RELATED"/>
    <property type="match status" value="1"/>
</dbReference>
<dbReference type="EMBL" id="JBHOMY010000120">
    <property type="protein sequence ID" value="MFC1459996.1"/>
    <property type="molecule type" value="Genomic_DNA"/>
</dbReference>
<accession>A0ABV6YFI9</accession>
<feature type="domain" description="NADP-dependent oxidoreductase" evidence="1">
    <location>
        <begin position="20"/>
        <end position="308"/>
    </location>
</feature>
<evidence type="ECO:0000259" key="1">
    <source>
        <dbReference type="Pfam" id="PF00248"/>
    </source>
</evidence>
<keyword evidence="3" id="KW-1185">Reference proteome</keyword>
<dbReference type="InterPro" id="IPR023210">
    <property type="entry name" value="NADP_OxRdtase_dom"/>
</dbReference>
<dbReference type="CDD" id="cd19090">
    <property type="entry name" value="AKR_AKR15A-like"/>
    <property type="match status" value="1"/>
</dbReference>
<dbReference type="Pfam" id="PF00248">
    <property type="entry name" value="Aldo_ket_red"/>
    <property type="match status" value="1"/>
</dbReference>
<dbReference type="RefSeq" id="WP_203271193.1">
    <property type="nucleotide sequence ID" value="NZ_JAFBID010000010.1"/>
</dbReference>
<proteinExistence type="predicted"/>